<keyword evidence="4" id="KW-1185">Reference proteome</keyword>
<dbReference type="GO" id="GO:0080043">
    <property type="term" value="F:quercetin 3-O-glucosyltransferase activity"/>
    <property type="evidence" value="ECO:0007669"/>
    <property type="project" value="TreeGrafter"/>
</dbReference>
<dbReference type="PANTHER" id="PTHR11926">
    <property type="entry name" value="GLUCOSYL/GLUCURONOSYL TRANSFERASES"/>
    <property type="match status" value="1"/>
</dbReference>
<dbReference type="SUPFAM" id="SSF53756">
    <property type="entry name" value="UDP-Glycosyltransferase/glycogen phosphorylase"/>
    <property type="match status" value="1"/>
</dbReference>
<evidence type="ECO:0000313" key="4">
    <source>
        <dbReference type="Proteomes" id="UP001141806"/>
    </source>
</evidence>
<comment type="caution">
    <text evidence="3">The sequence shown here is derived from an EMBL/GenBank/DDBJ whole genome shotgun (WGS) entry which is preliminary data.</text>
</comment>
<accession>A0A9Q0H0M9</accession>
<organism evidence="3 4">
    <name type="scientific">Protea cynaroides</name>
    <dbReference type="NCBI Taxonomy" id="273540"/>
    <lineage>
        <taxon>Eukaryota</taxon>
        <taxon>Viridiplantae</taxon>
        <taxon>Streptophyta</taxon>
        <taxon>Embryophyta</taxon>
        <taxon>Tracheophyta</taxon>
        <taxon>Spermatophyta</taxon>
        <taxon>Magnoliopsida</taxon>
        <taxon>Proteales</taxon>
        <taxon>Proteaceae</taxon>
        <taxon>Protea</taxon>
    </lineage>
</organism>
<evidence type="ECO:0000313" key="3">
    <source>
        <dbReference type="EMBL" id="KAJ4957726.1"/>
    </source>
</evidence>
<reference evidence="3" key="1">
    <citation type="journal article" date="2023" name="Plant J.">
        <title>The genome of the king protea, Protea cynaroides.</title>
        <authorList>
            <person name="Chang J."/>
            <person name="Duong T.A."/>
            <person name="Schoeman C."/>
            <person name="Ma X."/>
            <person name="Roodt D."/>
            <person name="Barker N."/>
            <person name="Li Z."/>
            <person name="Van de Peer Y."/>
            <person name="Mizrachi E."/>
        </authorList>
    </citation>
    <scope>NUCLEOTIDE SEQUENCE</scope>
    <source>
        <tissue evidence="3">Young leaves</tissue>
    </source>
</reference>
<dbReference type="AlphaFoldDB" id="A0A9Q0H0M9"/>
<dbReference type="CDD" id="cd03784">
    <property type="entry name" value="GT1_Gtf-like"/>
    <property type="match status" value="1"/>
</dbReference>
<dbReference type="PANTHER" id="PTHR11926:SF1560">
    <property type="entry name" value="UDP-GLYCOSYLTRANSFERASE 74E1-RELATED"/>
    <property type="match status" value="1"/>
</dbReference>
<comment type="similarity">
    <text evidence="1">Belongs to the UDP-glycosyltransferase family.</text>
</comment>
<dbReference type="EMBL" id="JAMYWD010000010">
    <property type="protein sequence ID" value="KAJ4957726.1"/>
    <property type="molecule type" value="Genomic_DNA"/>
</dbReference>
<dbReference type="GO" id="GO:0080044">
    <property type="term" value="F:quercetin 7-O-glucosyltransferase activity"/>
    <property type="evidence" value="ECO:0007669"/>
    <property type="project" value="TreeGrafter"/>
</dbReference>
<dbReference type="Gene3D" id="3.40.50.2000">
    <property type="entry name" value="Glycogen Phosphorylase B"/>
    <property type="match status" value="4"/>
</dbReference>
<dbReference type="Pfam" id="PF00201">
    <property type="entry name" value="UDPGT"/>
    <property type="match status" value="1"/>
</dbReference>
<name>A0A9Q0H0M9_9MAGN</name>
<evidence type="ECO:0000256" key="2">
    <source>
        <dbReference type="ARBA" id="ARBA00022679"/>
    </source>
</evidence>
<protein>
    <submittedName>
        <fullName evidence="3">Uncharacterized protein</fullName>
    </submittedName>
</protein>
<dbReference type="Proteomes" id="UP001141806">
    <property type="component" value="Unassembled WGS sequence"/>
</dbReference>
<proteinExistence type="inferred from homology"/>
<keyword evidence="2" id="KW-0808">Transferase</keyword>
<evidence type="ECO:0000256" key="1">
    <source>
        <dbReference type="ARBA" id="ARBA00009995"/>
    </source>
</evidence>
<sequence length="373" mass="41856">MPGQGHINPMLQFCKKLHSKGLRVTLAITRSLFKTMQTQTGPIRIETFSDGYDNGFQKEDKMEDYFESVKLVGSQTLTDLIKKQESMGDPITCVLYDDLGSTAAAFFTQSCAVSIIYYYVQQGLLTVPVTAGPVNSIPGFPLLEIIDLQSFVSVYDGPHPMLLTLVINQFHNIDQADWILFNSFDKLEQETINLMAKQLPVKTIGPTVSSIYHNRQVEGNKDYSLNLFKPVADTCMNWLNMRETRSVVYVSFGSIAEVGDEKMNELASALKESNNYFMWVVRQSEEKKLPSNFPTNAKYIEDVWGIGLRVKVDENGAAVREEIQACIREVIGEKGKDIRKNAIKWKELAKEAVEGGGNSDKNIQEFVASMSCP</sequence>
<dbReference type="InterPro" id="IPR002213">
    <property type="entry name" value="UDP_glucos_trans"/>
</dbReference>
<gene>
    <name evidence="3" type="ORF">NE237_024837</name>
</gene>
<dbReference type="OrthoDB" id="5835829at2759"/>